<evidence type="ECO:0000313" key="3">
    <source>
        <dbReference type="Proteomes" id="UP000053558"/>
    </source>
</evidence>
<dbReference type="RefSeq" id="XP_007769912.1">
    <property type="nucleotide sequence ID" value="XM_007771722.1"/>
</dbReference>
<comment type="caution">
    <text evidence="2">The sequence shown here is derived from an EMBL/GenBank/DDBJ whole genome shotgun (WGS) entry which is preliminary data.</text>
</comment>
<dbReference type="EMBL" id="JH711580">
    <property type="protein sequence ID" value="EIW79516.1"/>
    <property type="molecule type" value="Genomic_DNA"/>
</dbReference>
<dbReference type="GeneID" id="19203351"/>
<evidence type="ECO:0000313" key="2">
    <source>
        <dbReference type="EMBL" id="EIW79516.1"/>
    </source>
</evidence>
<dbReference type="AlphaFoldDB" id="A0A5M3MKC2"/>
<gene>
    <name evidence="2" type="ORF">CONPUDRAFT_154914</name>
</gene>
<reference evidence="3" key="1">
    <citation type="journal article" date="2012" name="Science">
        <title>The Paleozoic origin of enzymatic lignin decomposition reconstructed from 31 fungal genomes.</title>
        <authorList>
            <person name="Floudas D."/>
            <person name="Binder M."/>
            <person name="Riley R."/>
            <person name="Barry K."/>
            <person name="Blanchette R.A."/>
            <person name="Henrissat B."/>
            <person name="Martinez A.T."/>
            <person name="Otillar R."/>
            <person name="Spatafora J.W."/>
            <person name="Yadav J.S."/>
            <person name="Aerts A."/>
            <person name="Benoit I."/>
            <person name="Boyd A."/>
            <person name="Carlson A."/>
            <person name="Copeland A."/>
            <person name="Coutinho P.M."/>
            <person name="de Vries R.P."/>
            <person name="Ferreira P."/>
            <person name="Findley K."/>
            <person name="Foster B."/>
            <person name="Gaskell J."/>
            <person name="Glotzer D."/>
            <person name="Gorecki P."/>
            <person name="Heitman J."/>
            <person name="Hesse C."/>
            <person name="Hori C."/>
            <person name="Igarashi K."/>
            <person name="Jurgens J.A."/>
            <person name="Kallen N."/>
            <person name="Kersten P."/>
            <person name="Kohler A."/>
            <person name="Kuees U."/>
            <person name="Kumar T.K.A."/>
            <person name="Kuo A."/>
            <person name="LaButti K."/>
            <person name="Larrondo L.F."/>
            <person name="Lindquist E."/>
            <person name="Ling A."/>
            <person name="Lombard V."/>
            <person name="Lucas S."/>
            <person name="Lundell T."/>
            <person name="Martin R."/>
            <person name="McLaughlin D.J."/>
            <person name="Morgenstern I."/>
            <person name="Morin E."/>
            <person name="Murat C."/>
            <person name="Nagy L.G."/>
            <person name="Nolan M."/>
            <person name="Ohm R.A."/>
            <person name="Patyshakuliyeva A."/>
            <person name="Rokas A."/>
            <person name="Ruiz-Duenas F.J."/>
            <person name="Sabat G."/>
            <person name="Salamov A."/>
            <person name="Samejima M."/>
            <person name="Schmutz J."/>
            <person name="Slot J.C."/>
            <person name="St John F."/>
            <person name="Stenlid J."/>
            <person name="Sun H."/>
            <person name="Sun S."/>
            <person name="Syed K."/>
            <person name="Tsang A."/>
            <person name="Wiebenga A."/>
            <person name="Young D."/>
            <person name="Pisabarro A."/>
            <person name="Eastwood D.C."/>
            <person name="Martin F."/>
            <person name="Cullen D."/>
            <person name="Grigoriev I.V."/>
            <person name="Hibbett D.S."/>
        </authorList>
    </citation>
    <scope>NUCLEOTIDE SEQUENCE [LARGE SCALE GENOMIC DNA]</scope>
    <source>
        <strain evidence="3">RWD-64-598 SS2</strain>
    </source>
</reference>
<dbReference type="OMA" id="DTWANAP"/>
<feature type="compositionally biased region" description="Polar residues" evidence="1">
    <location>
        <begin position="1"/>
        <end position="21"/>
    </location>
</feature>
<dbReference type="OrthoDB" id="3252135at2759"/>
<evidence type="ECO:0008006" key="4">
    <source>
        <dbReference type="Google" id="ProtNLM"/>
    </source>
</evidence>
<dbReference type="Proteomes" id="UP000053558">
    <property type="component" value="Unassembled WGS sequence"/>
</dbReference>
<name>A0A5M3MKC2_CONPW</name>
<dbReference type="KEGG" id="cput:CONPUDRAFT_154914"/>
<feature type="region of interest" description="Disordered" evidence="1">
    <location>
        <begin position="1"/>
        <end position="22"/>
    </location>
</feature>
<accession>A0A5M3MKC2</accession>
<organism evidence="2 3">
    <name type="scientific">Coniophora puteana (strain RWD-64-598)</name>
    <name type="common">Brown rot fungus</name>
    <dbReference type="NCBI Taxonomy" id="741705"/>
    <lineage>
        <taxon>Eukaryota</taxon>
        <taxon>Fungi</taxon>
        <taxon>Dikarya</taxon>
        <taxon>Basidiomycota</taxon>
        <taxon>Agaricomycotina</taxon>
        <taxon>Agaricomycetes</taxon>
        <taxon>Agaricomycetidae</taxon>
        <taxon>Boletales</taxon>
        <taxon>Coniophorineae</taxon>
        <taxon>Coniophoraceae</taxon>
        <taxon>Coniophora</taxon>
    </lineage>
</organism>
<proteinExistence type="predicted"/>
<evidence type="ECO:0000256" key="1">
    <source>
        <dbReference type="SAM" id="MobiDB-lite"/>
    </source>
</evidence>
<sequence length="395" mass="43316">MSSGPPQYTPSEPSPMYSSTPLHGEQRVAHNRRATSSRTGSFRRITDKVTVVLSDQLPGRIQPVYGRGGCIQGYLAVHDIDNIIEVTIRLRGEISIDIASTGSRSRTRVLDESFTLWKAGPSGPCPPTIPIALVWPSKFWDGSQTRQLPPSFENDVLSTSCSYDLTVLLSKRKQLLGLVKPADSVSIPLTYFPRTRPPAPATCREDPFVPSMRSAPDEWHQSQCIMKPCQRSALTAVQCSLYIPIVRVYALSDIIPFHVQFHATEASLAHLRDGVGSVEGHVSVRVYLLRKTSVTVNEEIATSRRILGEGQIFVTKSTLTPQEDGLSALDCDGEVVCGDAEVDGPSFIVSNLSVKDLIVLELKPQQPLKSSFLEMSHAVPIRLVTDTWAEEPAAT</sequence>
<keyword evidence="3" id="KW-1185">Reference proteome</keyword>
<protein>
    <recommendedName>
        <fullName evidence="4">Arrestin-like N-terminal domain-containing protein</fullName>
    </recommendedName>
</protein>